<dbReference type="InterPro" id="IPR011701">
    <property type="entry name" value="MFS"/>
</dbReference>
<feature type="region of interest" description="Disordered" evidence="8">
    <location>
        <begin position="1"/>
        <end position="27"/>
    </location>
</feature>
<reference evidence="11 12" key="1">
    <citation type="submission" date="2024-03" db="EMBL/GenBank/DDBJ databases">
        <title>Mouse gut bacterial collection (mGBC) of GemPharmatech.</title>
        <authorList>
            <person name="He Y."/>
            <person name="Dong L."/>
            <person name="Wu D."/>
            <person name="Gao X."/>
            <person name="Lin Z."/>
        </authorList>
    </citation>
    <scope>NUCLEOTIDE SEQUENCE [LARGE SCALE GENOMIC DNA]</scope>
    <source>
        <strain evidence="11 12">54-13</strain>
    </source>
</reference>
<feature type="transmembrane region" description="Helical" evidence="9">
    <location>
        <begin position="103"/>
        <end position="121"/>
    </location>
</feature>
<feature type="compositionally biased region" description="Low complexity" evidence="8">
    <location>
        <begin position="9"/>
        <end position="23"/>
    </location>
</feature>
<organism evidence="11 12">
    <name type="scientific">Heminiphilus faecis</name>
    <dbReference type="NCBI Taxonomy" id="2601703"/>
    <lineage>
        <taxon>Bacteria</taxon>
        <taxon>Pseudomonadati</taxon>
        <taxon>Bacteroidota</taxon>
        <taxon>Bacteroidia</taxon>
        <taxon>Bacteroidales</taxon>
        <taxon>Muribaculaceae</taxon>
        <taxon>Heminiphilus</taxon>
    </lineage>
</organism>
<dbReference type="EMBL" id="JBCLPP010000065">
    <property type="protein sequence ID" value="MEY8246636.1"/>
    <property type="molecule type" value="Genomic_DNA"/>
</dbReference>
<dbReference type="PANTHER" id="PTHR23502:SF132">
    <property type="entry name" value="POLYAMINE TRANSPORTER 2-RELATED"/>
    <property type="match status" value="1"/>
</dbReference>
<feature type="transmembrane region" description="Helical" evidence="9">
    <location>
        <begin position="303"/>
        <end position="324"/>
    </location>
</feature>
<feature type="transmembrane region" description="Helical" evidence="9">
    <location>
        <begin position="158"/>
        <end position="176"/>
    </location>
</feature>
<dbReference type="Proteomes" id="UP001565200">
    <property type="component" value="Unassembled WGS sequence"/>
</dbReference>
<name>A0ABV4D130_9BACT</name>
<evidence type="ECO:0000259" key="10">
    <source>
        <dbReference type="PROSITE" id="PS50850"/>
    </source>
</evidence>
<feature type="transmembrane region" description="Helical" evidence="9">
    <location>
        <begin position="72"/>
        <end position="91"/>
    </location>
</feature>
<dbReference type="NCBIfam" id="TIGR00710">
    <property type="entry name" value="efflux_Bcr_CflA"/>
    <property type="match status" value="1"/>
</dbReference>
<dbReference type="Pfam" id="PF07690">
    <property type="entry name" value="MFS_1"/>
    <property type="match status" value="1"/>
</dbReference>
<feature type="transmembrane region" description="Helical" evidence="9">
    <location>
        <begin position="245"/>
        <end position="265"/>
    </location>
</feature>
<feature type="transmembrane region" description="Helical" evidence="9">
    <location>
        <begin position="395"/>
        <end position="414"/>
    </location>
</feature>
<keyword evidence="3" id="KW-0813">Transport</keyword>
<protein>
    <submittedName>
        <fullName evidence="11">Multidrug effflux MFS transporter</fullName>
    </submittedName>
</protein>
<dbReference type="RefSeq" id="WP_121699531.1">
    <property type="nucleotide sequence ID" value="NZ_JBCLPP010000065.1"/>
</dbReference>
<dbReference type="InterPro" id="IPR020846">
    <property type="entry name" value="MFS_dom"/>
</dbReference>
<dbReference type="PROSITE" id="PS00216">
    <property type="entry name" value="SUGAR_TRANSPORT_1"/>
    <property type="match status" value="1"/>
</dbReference>
<evidence type="ECO:0000256" key="4">
    <source>
        <dbReference type="ARBA" id="ARBA00022475"/>
    </source>
</evidence>
<proteinExistence type="inferred from homology"/>
<evidence type="ECO:0000313" key="11">
    <source>
        <dbReference type="EMBL" id="MEY8246636.1"/>
    </source>
</evidence>
<dbReference type="SUPFAM" id="SSF103473">
    <property type="entry name" value="MFS general substrate transporter"/>
    <property type="match status" value="1"/>
</dbReference>
<dbReference type="Gene3D" id="1.20.1720.10">
    <property type="entry name" value="Multidrug resistance protein D"/>
    <property type="match status" value="1"/>
</dbReference>
<keyword evidence="12" id="KW-1185">Reference proteome</keyword>
<sequence length="420" mass="45379">MDNHHIEKQPQQPETSQSSQQEPPLRPAQTDKKYYCFLVLYLVLLSALGSFVNDMYTPSLPEMARYFHCSASQAQLSLTFGMIGLGIGQLLMGPISDHYGRKIVLAVSLIVFIVGAVVSIFSPNMTVFLLCRFVQGAGAAGGYFLARTIPADIYQGRELAKLMALIGAVNGLAPASSPVLGGVIADYGGWKAVFIVLAAFAFLVLCISPKLKESLYRQDRTSLPWYRTLPGYIKLMKNTQFMVHISLKGCALGLLFSYISAAPFILEVHYGFSQTMYGVIIGLNSLALAAGSMLSLRFNPFKNAVVMASAILLPSIGVGAYALWHIHSFLLFEICSVTMLFAGGMIFSVTNALAMNEGRTQAGEASALLGVAGYLVGAIVAPLVGIGNILHSTAIVFLVLLLFVIVFSVWTYCLKSDLNQ</sequence>
<evidence type="ECO:0000256" key="5">
    <source>
        <dbReference type="ARBA" id="ARBA00022692"/>
    </source>
</evidence>
<gene>
    <name evidence="11" type="ORF">AAK873_13590</name>
</gene>
<comment type="caution">
    <text evidence="11">The sequence shown here is derived from an EMBL/GenBank/DDBJ whole genome shotgun (WGS) entry which is preliminary data.</text>
</comment>
<dbReference type="InterPro" id="IPR005829">
    <property type="entry name" value="Sugar_transporter_CS"/>
</dbReference>
<feature type="transmembrane region" description="Helical" evidence="9">
    <location>
        <begin position="277"/>
        <end position="296"/>
    </location>
</feature>
<dbReference type="PROSITE" id="PS50850">
    <property type="entry name" value="MFS"/>
    <property type="match status" value="1"/>
</dbReference>
<evidence type="ECO:0000256" key="8">
    <source>
        <dbReference type="SAM" id="MobiDB-lite"/>
    </source>
</evidence>
<evidence type="ECO:0000256" key="1">
    <source>
        <dbReference type="ARBA" id="ARBA00004651"/>
    </source>
</evidence>
<keyword evidence="4" id="KW-1003">Cell membrane</keyword>
<comment type="similarity">
    <text evidence="2">Belongs to the major facilitator superfamily. Bcr/CmlA family.</text>
</comment>
<feature type="transmembrane region" description="Helical" evidence="9">
    <location>
        <begin position="127"/>
        <end position="146"/>
    </location>
</feature>
<dbReference type="InterPro" id="IPR004812">
    <property type="entry name" value="Efflux_drug-R_Bcr/CmlA"/>
</dbReference>
<keyword evidence="7 9" id="KW-0472">Membrane</keyword>
<dbReference type="CDD" id="cd17320">
    <property type="entry name" value="MFS_MdfA_MDR_like"/>
    <property type="match status" value="1"/>
</dbReference>
<keyword evidence="5 9" id="KW-0812">Transmembrane</keyword>
<feature type="transmembrane region" description="Helical" evidence="9">
    <location>
        <begin position="366"/>
        <end position="389"/>
    </location>
</feature>
<feature type="domain" description="Major facilitator superfamily (MFS) profile" evidence="10">
    <location>
        <begin position="38"/>
        <end position="419"/>
    </location>
</feature>
<comment type="subcellular location">
    <subcellularLocation>
        <location evidence="1">Cell membrane</location>
        <topology evidence="1">Multi-pass membrane protein</topology>
    </subcellularLocation>
</comment>
<dbReference type="PRINTS" id="PR01036">
    <property type="entry name" value="TCRTETB"/>
</dbReference>
<evidence type="ECO:0000256" key="2">
    <source>
        <dbReference type="ARBA" id="ARBA00006236"/>
    </source>
</evidence>
<evidence type="ECO:0000256" key="9">
    <source>
        <dbReference type="SAM" id="Phobius"/>
    </source>
</evidence>
<evidence type="ECO:0000256" key="3">
    <source>
        <dbReference type="ARBA" id="ARBA00022448"/>
    </source>
</evidence>
<feature type="transmembrane region" description="Helical" evidence="9">
    <location>
        <begin position="330"/>
        <end position="354"/>
    </location>
</feature>
<evidence type="ECO:0000256" key="7">
    <source>
        <dbReference type="ARBA" id="ARBA00023136"/>
    </source>
</evidence>
<accession>A0ABV4D130</accession>
<keyword evidence="6 9" id="KW-1133">Transmembrane helix</keyword>
<dbReference type="PANTHER" id="PTHR23502">
    <property type="entry name" value="MAJOR FACILITATOR SUPERFAMILY"/>
    <property type="match status" value="1"/>
</dbReference>
<feature type="transmembrane region" description="Helical" evidence="9">
    <location>
        <begin position="34"/>
        <end position="52"/>
    </location>
</feature>
<dbReference type="InterPro" id="IPR036259">
    <property type="entry name" value="MFS_trans_sf"/>
</dbReference>
<feature type="transmembrane region" description="Helical" evidence="9">
    <location>
        <begin position="188"/>
        <end position="207"/>
    </location>
</feature>
<evidence type="ECO:0000313" key="12">
    <source>
        <dbReference type="Proteomes" id="UP001565200"/>
    </source>
</evidence>
<evidence type="ECO:0000256" key="6">
    <source>
        <dbReference type="ARBA" id="ARBA00022989"/>
    </source>
</evidence>